<keyword evidence="2" id="KW-1185">Reference proteome</keyword>
<proteinExistence type="predicted"/>
<gene>
    <name evidence="1" type="ORF">P168DRAFT_284889</name>
</gene>
<sequence length="134" mass="15719">MNELPLCLAPGLLGDMTIEKEEIVNLNVIERIKYPGFERRFAFVPLVGTYSQYLLLHHMINEVEAGKATLTNQIDNERHGGIWFEYFDNDKYPEPKACAVEYLREYLDIVDRYVKLKWDNPCSKTVFTALENQW</sequence>
<evidence type="ECO:0000313" key="2">
    <source>
        <dbReference type="Proteomes" id="UP000234254"/>
    </source>
</evidence>
<evidence type="ECO:0000313" key="1">
    <source>
        <dbReference type="EMBL" id="PKY00717.1"/>
    </source>
</evidence>
<dbReference type="OrthoDB" id="4473143at2759"/>
<dbReference type="GeneID" id="36543689"/>
<dbReference type="RefSeq" id="XP_024689311.1">
    <property type="nucleotide sequence ID" value="XM_024836165.1"/>
</dbReference>
<dbReference type="VEuPathDB" id="FungiDB:P168DRAFT_284889"/>
<comment type="caution">
    <text evidence="1">The sequence shown here is derived from an EMBL/GenBank/DDBJ whole genome shotgun (WGS) entry which is preliminary data.</text>
</comment>
<reference evidence="1" key="1">
    <citation type="submission" date="2016-12" db="EMBL/GenBank/DDBJ databases">
        <title>The genomes of Aspergillus section Nigri reveals drivers in fungal speciation.</title>
        <authorList>
            <consortium name="DOE Joint Genome Institute"/>
            <person name="Vesth T.C."/>
            <person name="Nybo J."/>
            <person name="Theobald S."/>
            <person name="Brandl J."/>
            <person name="Frisvad J.C."/>
            <person name="Nielsen K.F."/>
            <person name="Lyhne E.K."/>
            <person name="Kogle M.E."/>
            <person name="Kuo A."/>
            <person name="Riley R."/>
            <person name="Clum A."/>
            <person name="Nolan M."/>
            <person name="Lipzen A."/>
            <person name="Salamov A."/>
            <person name="Henrissat B."/>
            <person name="Wiebenga A."/>
            <person name="De vries R.P."/>
            <person name="Grigoriev I.V."/>
            <person name="Mortensen U.H."/>
            <person name="Andersen M.R."/>
            <person name="Baker S.E."/>
        </authorList>
    </citation>
    <scope>NUCLEOTIDE SEQUENCE</scope>
    <source>
        <strain evidence="1">IBT 28561</strain>
    </source>
</reference>
<dbReference type="EMBL" id="MSFM01000013">
    <property type="protein sequence ID" value="PKY00717.1"/>
    <property type="molecule type" value="Genomic_DNA"/>
</dbReference>
<dbReference type="Proteomes" id="UP000234254">
    <property type="component" value="Unassembled WGS sequence"/>
</dbReference>
<accession>A0A2I1CSX6</accession>
<protein>
    <submittedName>
        <fullName evidence="1">Uncharacterized protein</fullName>
    </submittedName>
</protein>
<dbReference type="AlphaFoldDB" id="A0A2I1CSX6"/>
<name>A0A2I1CSX6_ASPC2</name>
<organism evidence="1 2">
    <name type="scientific">Aspergillus campestris (strain IBT 28561)</name>
    <dbReference type="NCBI Taxonomy" id="1392248"/>
    <lineage>
        <taxon>Eukaryota</taxon>
        <taxon>Fungi</taxon>
        <taxon>Dikarya</taxon>
        <taxon>Ascomycota</taxon>
        <taxon>Pezizomycotina</taxon>
        <taxon>Eurotiomycetes</taxon>
        <taxon>Eurotiomycetidae</taxon>
        <taxon>Eurotiales</taxon>
        <taxon>Aspergillaceae</taxon>
        <taxon>Aspergillus</taxon>
        <taxon>Aspergillus subgen. Circumdati</taxon>
    </lineage>
</organism>